<comment type="caution">
    <text evidence="1">The sequence shown here is derived from an EMBL/GenBank/DDBJ whole genome shotgun (WGS) entry which is preliminary data.</text>
</comment>
<proteinExistence type="predicted"/>
<reference evidence="1 2" key="1">
    <citation type="journal article" date="2020" name="Nature">
        <title>Six reference-quality genomes reveal evolution of bat adaptations.</title>
        <authorList>
            <person name="Jebb D."/>
            <person name="Huang Z."/>
            <person name="Pippel M."/>
            <person name="Hughes G.M."/>
            <person name="Lavrichenko K."/>
            <person name="Devanna P."/>
            <person name="Winkler S."/>
            <person name="Jermiin L.S."/>
            <person name="Skirmuntt E.C."/>
            <person name="Katzourakis A."/>
            <person name="Burkitt-Gray L."/>
            <person name="Ray D.A."/>
            <person name="Sullivan K.A.M."/>
            <person name="Roscito J.G."/>
            <person name="Kirilenko B.M."/>
            <person name="Davalos L.M."/>
            <person name="Corthals A.P."/>
            <person name="Power M.L."/>
            <person name="Jones G."/>
            <person name="Ransome R.D."/>
            <person name="Dechmann D.K.N."/>
            <person name="Locatelli A.G."/>
            <person name="Puechmaille S.J."/>
            <person name="Fedrigo O."/>
            <person name="Jarvis E.D."/>
            <person name="Hiller M."/>
            <person name="Vernes S.C."/>
            <person name="Myers E.W."/>
            <person name="Teeling E.C."/>
        </authorList>
    </citation>
    <scope>NUCLEOTIDE SEQUENCE [LARGE SCALE GENOMIC DNA]</scope>
    <source>
        <strain evidence="1">Bat1K_MPI-CBG_1</strain>
    </source>
</reference>
<sequence>MLQTISYGTFPLINIVTSFNKMKNLKISFFACIIISQVVYHCQIVPLIGCLDGYSTSYVTLSQMLKKISRVHSISYADIQNVLQFAIITCLSAALFHTTSVRDILQCLWQGTLLSTQQMVLFV</sequence>
<gene>
    <name evidence="1" type="ORF">HJG60_010126</name>
</gene>
<protein>
    <submittedName>
        <fullName evidence="1">Uncharacterized protein</fullName>
    </submittedName>
</protein>
<evidence type="ECO:0000313" key="2">
    <source>
        <dbReference type="Proteomes" id="UP000664940"/>
    </source>
</evidence>
<dbReference type="Proteomes" id="UP000664940">
    <property type="component" value="Unassembled WGS sequence"/>
</dbReference>
<dbReference type="EMBL" id="JABVXQ010000003">
    <property type="protein sequence ID" value="KAF6119676.1"/>
    <property type="molecule type" value="Genomic_DNA"/>
</dbReference>
<accession>A0A834EK03</accession>
<name>A0A834EK03_9CHIR</name>
<organism evidence="1 2">
    <name type="scientific">Phyllostomus discolor</name>
    <name type="common">pale spear-nosed bat</name>
    <dbReference type="NCBI Taxonomy" id="89673"/>
    <lineage>
        <taxon>Eukaryota</taxon>
        <taxon>Metazoa</taxon>
        <taxon>Chordata</taxon>
        <taxon>Craniata</taxon>
        <taxon>Vertebrata</taxon>
        <taxon>Euteleostomi</taxon>
        <taxon>Mammalia</taxon>
        <taxon>Eutheria</taxon>
        <taxon>Laurasiatheria</taxon>
        <taxon>Chiroptera</taxon>
        <taxon>Yangochiroptera</taxon>
        <taxon>Phyllostomidae</taxon>
        <taxon>Phyllostominae</taxon>
        <taxon>Phyllostomus</taxon>
    </lineage>
</organism>
<dbReference type="AlphaFoldDB" id="A0A834EK03"/>
<evidence type="ECO:0000313" key="1">
    <source>
        <dbReference type="EMBL" id="KAF6119676.1"/>
    </source>
</evidence>